<evidence type="ECO:0000256" key="1">
    <source>
        <dbReference type="SAM" id="MobiDB-lite"/>
    </source>
</evidence>
<reference evidence="2 3" key="1">
    <citation type="journal article" date="2019" name="New Phytol.">
        <title>Comparative genomics reveals unique wood-decay strategies and fruiting body development in the Schizophyllaceae.</title>
        <authorList>
            <person name="Almasi E."/>
            <person name="Sahu N."/>
            <person name="Krizsan K."/>
            <person name="Balint B."/>
            <person name="Kovacs G.M."/>
            <person name="Kiss B."/>
            <person name="Cseklye J."/>
            <person name="Drula E."/>
            <person name="Henrissat B."/>
            <person name="Nagy I."/>
            <person name="Chovatia M."/>
            <person name="Adam C."/>
            <person name="LaButti K."/>
            <person name="Lipzen A."/>
            <person name="Riley R."/>
            <person name="Grigoriev I.V."/>
            <person name="Nagy L.G."/>
        </authorList>
    </citation>
    <scope>NUCLEOTIDE SEQUENCE [LARGE SCALE GENOMIC DNA]</scope>
    <source>
        <strain evidence="2 3">NL-1724</strain>
    </source>
</reference>
<proteinExistence type="predicted"/>
<feature type="region of interest" description="Disordered" evidence="1">
    <location>
        <begin position="1"/>
        <end position="43"/>
    </location>
</feature>
<feature type="compositionally biased region" description="Polar residues" evidence="1">
    <location>
        <begin position="1"/>
        <end position="22"/>
    </location>
</feature>
<evidence type="ECO:0000313" key="3">
    <source>
        <dbReference type="Proteomes" id="UP000320762"/>
    </source>
</evidence>
<feature type="region of interest" description="Disordered" evidence="1">
    <location>
        <begin position="162"/>
        <end position="188"/>
    </location>
</feature>
<dbReference type="Proteomes" id="UP000320762">
    <property type="component" value="Unassembled WGS sequence"/>
</dbReference>
<keyword evidence="3" id="KW-1185">Reference proteome</keyword>
<dbReference type="AlphaFoldDB" id="A0A550BX86"/>
<gene>
    <name evidence="2" type="ORF">BD626DRAFT_515969</name>
</gene>
<name>A0A550BX86_9AGAR</name>
<comment type="caution">
    <text evidence="2">The sequence shown here is derived from an EMBL/GenBank/DDBJ whole genome shotgun (WGS) entry which is preliminary data.</text>
</comment>
<dbReference type="EMBL" id="VDMD01000052">
    <property type="protein sequence ID" value="TRM57133.1"/>
    <property type="molecule type" value="Genomic_DNA"/>
</dbReference>
<sequence length="188" mass="20977">MPPVLRSNTKNSGLLREPNNTNTKRKRRISTHPYQLRSSAPPLKAEEVAERSNIAMHASNFPVRATATTTHEGRSTVRQALARLDDVVEKGLAAIRKEMTALRVDAIATDFFPSPSLMGTVQVTRLIVFRRSHPTPPSMRSPLNSGGHKYLQNYGILTRTRRRGGVRRAYSGGTPSRERDSTVHQRVV</sequence>
<evidence type="ECO:0000313" key="2">
    <source>
        <dbReference type="EMBL" id="TRM57133.1"/>
    </source>
</evidence>
<feature type="compositionally biased region" description="Basic and acidic residues" evidence="1">
    <location>
        <begin position="176"/>
        <end position="188"/>
    </location>
</feature>
<accession>A0A550BX86</accession>
<protein>
    <submittedName>
        <fullName evidence="2">Uncharacterized protein</fullName>
    </submittedName>
</protein>
<organism evidence="2 3">
    <name type="scientific">Schizophyllum amplum</name>
    <dbReference type="NCBI Taxonomy" id="97359"/>
    <lineage>
        <taxon>Eukaryota</taxon>
        <taxon>Fungi</taxon>
        <taxon>Dikarya</taxon>
        <taxon>Basidiomycota</taxon>
        <taxon>Agaricomycotina</taxon>
        <taxon>Agaricomycetes</taxon>
        <taxon>Agaricomycetidae</taxon>
        <taxon>Agaricales</taxon>
        <taxon>Schizophyllaceae</taxon>
        <taxon>Schizophyllum</taxon>
    </lineage>
</organism>